<organism evidence="1 2">
    <name type="scientific">Pseudomonas solani</name>
    <dbReference type="NCBI Taxonomy" id="2731552"/>
    <lineage>
        <taxon>Bacteria</taxon>
        <taxon>Pseudomonadati</taxon>
        <taxon>Pseudomonadota</taxon>
        <taxon>Gammaproteobacteria</taxon>
        <taxon>Pseudomonadales</taxon>
        <taxon>Pseudomonadaceae</taxon>
        <taxon>Pseudomonas</taxon>
    </lineage>
</organism>
<reference evidence="1" key="1">
    <citation type="submission" date="2020-05" db="EMBL/GenBank/DDBJ databases">
        <title>Complete genome sequence of Pseudomonas sp. Sm006.</title>
        <authorList>
            <person name="Takeuchi K."/>
            <person name="Someya N."/>
        </authorList>
    </citation>
    <scope>NUCLEOTIDE SEQUENCE</scope>
    <source>
        <strain evidence="1">Sm006</strain>
    </source>
</reference>
<sequence>MMTAIAHQRAIDRNEAYRREIDRRSDAIRDDIDAGDIESVSEFFDNAPDAQRREFFERCVVLLLSRGADYMTGPMRTLAAPFQDIIAIGIDERVRREIAKEREQEHAA</sequence>
<dbReference type="EMBL" id="AP023081">
    <property type="protein sequence ID" value="BCD83624.1"/>
    <property type="molecule type" value="Genomic_DNA"/>
</dbReference>
<dbReference type="RefSeq" id="WP_265169217.1">
    <property type="nucleotide sequence ID" value="NZ_AP023081.1"/>
</dbReference>
<evidence type="ECO:0000313" key="1">
    <source>
        <dbReference type="EMBL" id="BCD83624.1"/>
    </source>
</evidence>
<accession>A0ABN6BH65</accession>
<proteinExistence type="predicted"/>
<name>A0ABN6BH65_9PSED</name>
<evidence type="ECO:0000313" key="2">
    <source>
        <dbReference type="Proteomes" id="UP001064896"/>
    </source>
</evidence>
<protein>
    <submittedName>
        <fullName evidence="1">Uncharacterized protein</fullName>
    </submittedName>
</protein>
<gene>
    <name evidence="1" type="ORF">PSm6_00310</name>
</gene>
<keyword evidence="2" id="KW-1185">Reference proteome</keyword>
<dbReference type="Proteomes" id="UP001064896">
    <property type="component" value="Chromosome"/>
</dbReference>